<keyword evidence="2" id="KW-1185">Reference proteome</keyword>
<protein>
    <submittedName>
        <fullName evidence="1">Uncharacterized protein</fullName>
    </submittedName>
</protein>
<dbReference type="Proteomes" id="UP001054837">
    <property type="component" value="Unassembled WGS sequence"/>
</dbReference>
<sequence length="93" mass="10488">MKMTELKMNIKCVSDQYVRGRSLGHDGYVAASFRGRVGSSLGLEHLRESALVLLKMMWKGILSPLFLCQVRERMAAEILVDLAFGVEDLEMKI</sequence>
<name>A0AAV4SVF8_9ARAC</name>
<reference evidence="1 2" key="1">
    <citation type="submission" date="2021-06" db="EMBL/GenBank/DDBJ databases">
        <title>Caerostris darwini draft genome.</title>
        <authorList>
            <person name="Kono N."/>
            <person name="Arakawa K."/>
        </authorList>
    </citation>
    <scope>NUCLEOTIDE SEQUENCE [LARGE SCALE GENOMIC DNA]</scope>
</reference>
<accession>A0AAV4SVF8</accession>
<evidence type="ECO:0000313" key="2">
    <source>
        <dbReference type="Proteomes" id="UP001054837"/>
    </source>
</evidence>
<organism evidence="1 2">
    <name type="scientific">Caerostris darwini</name>
    <dbReference type="NCBI Taxonomy" id="1538125"/>
    <lineage>
        <taxon>Eukaryota</taxon>
        <taxon>Metazoa</taxon>
        <taxon>Ecdysozoa</taxon>
        <taxon>Arthropoda</taxon>
        <taxon>Chelicerata</taxon>
        <taxon>Arachnida</taxon>
        <taxon>Araneae</taxon>
        <taxon>Araneomorphae</taxon>
        <taxon>Entelegynae</taxon>
        <taxon>Araneoidea</taxon>
        <taxon>Araneidae</taxon>
        <taxon>Caerostris</taxon>
    </lineage>
</organism>
<evidence type="ECO:0000313" key="1">
    <source>
        <dbReference type="EMBL" id="GIY36941.1"/>
    </source>
</evidence>
<dbReference type="EMBL" id="BPLQ01008383">
    <property type="protein sequence ID" value="GIY36941.1"/>
    <property type="molecule type" value="Genomic_DNA"/>
</dbReference>
<proteinExistence type="predicted"/>
<dbReference type="AlphaFoldDB" id="A0AAV4SVF8"/>
<comment type="caution">
    <text evidence="1">The sequence shown here is derived from an EMBL/GenBank/DDBJ whole genome shotgun (WGS) entry which is preliminary data.</text>
</comment>
<gene>
    <name evidence="1" type="ORF">CDAR_260211</name>
</gene>